<evidence type="ECO:0000256" key="1">
    <source>
        <dbReference type="ARBA" id="ARBA00006382"/>
    </source>
</evidence>
<dbReference type="Gene3D" id="3.40.50.10860">
    <property type="entry name" value="Leucine Dehydrogenase, chain A, domain 1"/>
    <property type="match status" value="1"/>
</dbReference>
<protein>
    <recommendedName>
        <fullName evidence="2">glutamate dehydrogenase (NADP(+))</fullName>
        <ecNumber evidence="2">1.4.1.4</ecNumber>
    </recommendedName>
</protein>
<feature type="domain" description="Glutamate/phenylalanine/leucine/valine/L-tryptophan dehydrogenase C-terminal" evidence="5">
    <location>
        <begin position="280"/>
        <end position="517"/>
    </location>
</feature>
<sequence>MLGSRLRRVTSALGRRQSSLARLTPAGGVHGSQSMTEPRQWRNKALLRVHGEELFFKTGTQAVNLLVNESKRRDGNKGVYLDQFGCFMQSLAPVFDRSPRYAWIAKILLEPERFISFRVSYIDDSGNTRTNRGFRVQYSSTLGPYEGGLHQGSKRERNSQLQRLHSRPFSTRLHFGAHVDADLVKSMAFDGNFGNALTGARLGGAAGGSNFEPRLASESEIQRFCQSFMTELSKYVGPDRDLPSMGVNVGAAEVGYLYGQYKRTTEHYARHGRGILWGGALPHPEVFGYSAVHFAKHLVESRGESLAGKRCLITGSGKVALAVAERLLALGAVPLTFSDTSGHIYEPDGIAATKFEQISTIKAERGARVGRYIIASTTAKFNEPEDIYSIPCDIVFPTIRGEIDADVAARLADNGCAAVVDAGYAPSTPSAIRAYKKLGMAYGPFKASLAAGTAIASTSSERVIYKEAVIDAVDEEAKRIFEEAKRTANEYNVRGDLHQGTNIASFLRVANVMAAHGAI</sequence>
<gene>
    <name evidence="6" type="ORF">SO694_00002848</name>
</gene>
<dbReference type="SMART" id="SM00839">
    <property type="entry name" value="ELFV_dehydrog"/>
    <property type="match status" value="1"/>
</dbReference>
<organism evidence="6 7">
    <name type="scientific">Aureococcus anophagefferens</name>
    <name type="common">Harmful bloom alga</name>
    <dbReference type="NCBI Taxonomy" id="44056"/>
    <lineage>
        <taxon>Eukaryota</taxon>
        <taxon>Sar</taxon>
        <taxon>Stramenopiles</taxon>
        <taxon>Ochrophyta</taxon>
        <taxon>Pelagophyceae</taxon>
        <taxon>Pelagomonadales</taxon>
        <taxon>Pelagomonadaceae</taxon>
        <taxon>Aureococcus</taxon>
    </lineage>
</organism>
<dbReference type="Proteomes" id="UP001363151">
    <property type="component" value="Unassembled WGS sequence"/>
</dbReference>
<evidence type="ECO:0000256" key="4">
    <source>
        <dbReference type="RuleBase" id="RU004417"/>
    </source>
</evidence>
<dbReference type="Pfam" id="PF00208">
    <property type="entry name" value="ELFV_dehydrog"/>
    <property type="match status" value="1"/>
</dbReference>
<evidence type="ECO:0000313" key="7">
    <source>
        <dbReference type="Proteomes" id="UP001363151"/>
    </source>
</evidence>
<dbReference type="InterPro" id="IPR050724">
    <property type="entry name" value="Glu_Leu_Phe_Val_DH"/>
</dbReference>
<name>A0ABR1GDF6_AURAN</name>
<dbReference type="InterPro" id="IPR036291">
    <property type="entry name" value="NAD(P)-bd_dom_sf"/>
</dbReference>
<proteinExistence type="inferred from homology"/>
<accession>A0ABR1GDF6</accession>
<comment type="caution">
    <text evidence="6">The sequence shown here is derived from an EMBL/GenBank/DDBJ whole genome shotgun (WGS) entry which is preliminary data.</text>
</comment>
<dbReference type="InterPro" id="IPR006095">
    <property type="entry name" value="Glu/Leu/Phe/Val/Trp_DH"/>
</dbReference>
<reference evidence="6 7" key="1">
    <citation type="submission" date="2024-03" db="EMBL/GenBank/DDBJ databases">
        <title>Aureococcus anophagefferens CCMP1851 and Kratosvirus quantuckense: Draft genome of a second virus-susceptible host strain in the model system.</title>
        <authorList>
            <person name="Chase E."/>
            <person name="Truchon A.R."/>
            <person name="Schepens W."/>
            <person name="Wilhelm S.W."/>
        </authorList>
    </citation>
    <scope>NUCLEOTIDE SEQUENCE [LARGE SCALE GENOMIC DNA]</scope>
    <source>
        <strain evidence="6 7">CCMP1851</strain>
    </source>
</reference>
<dbReference type="SUPFAM" id="SSF51735">
    <property type="entry name" value="NAD(P)-binding Rossmann-fold domains"/>
    <property type="match status" value="1"/>
</dbReference>
<evidence type="ECO:0000259" key="5">
    <source>
        <dbReference type="SMART" id="SM00839"/>
    </source>
</evidence>
<keyword evidence="7" id="KW-1185">Reference proteome</keyword>
<dbReference type="EC" id="1.4.1.4" evidence="2"/>
<dbReference type="InterPro" id="IPR006096">
    <property type="entry name" value="Glu/Leu/Phe/Val/Trp_DH_C"/>
</dbReference>
<dbReference type="InterPro" id="IPR046346">
    <property type="entry name" value="Aminoacid_DH-like_N_sf"/>
</dbReference>
<dbReference type="PANTHER" id="PTHR43571:SF1">
    <property type="entry name" value="NADP-SPECIFIC GLUTAMATE DEHYDROGENASE 1-RELATED"/>
    <property type="match status" value="1"/>
</dbReference>
<dbReference type="Pfam" id="PF02812">
    <property type="entry name" value="ELFV_dehydrog_N"/>
    <property type="match status" value="2"/>
</dbReference>
<dbReference type="PANTHER" id="PTHR43571">
    <property type="entry name" value="NADP-SPECIFIC GLUTAMATE DEHYDROGENASE 1-RELATED"/>
    <property type="match status" value="1"/>
</dbReference>
<keyword evidence="3 4" id="KW-0560">Oxidoreductase</keyword>
<dbReference type="Gene3D" id="3.40.50.720">
    <property type="entry name" value="NAD(P)-binding Rossmann-like Domain"/>
    <property type="match status" value="1"/>
</dbReference>
<dbReference type="SUPFAM" id="SSF53223">
    <property type="entry name" value="Aminoacid dehydrogenase-like, N-terminal domain"/>
    <property type="match status" value="1"/>
</dbReference>
<dbReference type="Gene3D" id="1.10.285.10">
    <property type="entry name" value="Glutamate Dehydrogenase, chain A, domain 3"/>
    <property type="match status" value="1"/>
</dbReference>
<comment type="similarity">
    <text evidence="1 4">Belongs to the Glu/Leu/Phe/Val dehydrogenases family.</text>
</comment>
<evidence type="ECO:0000256" key="3">
    <source>
        <dbReference type="ARBA" id="ARBA00023002"/>
    </source>
</evidence>
<dbReference type="EMBL" id="JBBJCI010000034">
    <property type="protein sequence ID" value="KAK7253852.1"/>
    <property type="molecule type" value="Genomic_DNA"/>
</dbReference>
<evidence type="ECO:0000313" key="6">
    <source>
        <dbReference type="EMBL" id="KAK7253852.1"/>
    </source>
</evidence>
<evidence type="ECO:0000256" key="2">
    <source>
        <dbReference type="ARBA" id="ARBA00012907"/>
    </source>
</evidence>
<dbReference type="PRINTS" id="PR00082">
    <property type="entry name" value="GLFDHDRGNASE"/>
</dbReference>
<dbReference type="InterPro" id="IPR006097">
    <property type="entry name" value="Glu/Leu/Phe/Val/Trp_DH_dimer"/>
</dbReference>